<evidence type="ECO:0000256" key="1">
    <source>
        <dbReference type="SAM" id="SignalP"/>
    </source>
</evidence>
<name>A0ABD0YT30_9HEMI</name>
<sequence length="449" mass="41966">MNVQVALLVVLLAAAEGALESPINLGVSFPTGSALLGGSSGAQIGSTAGVVQSGVAVLNQITGAKKDIAANVANLASSLVNQGNLINDRLSDLASSVGGLIGQLQGLPDNFSAVLSAATGKVDLTNVLPSEVTNLMNMASQIGGSVGDTSGILNVITSLLNNGGAGGSSALVTGIVDGLSSLTKPGGLVSSVQGGSTSSGGLLGGASGGGSALTDLLGRLSSGISGGSSGGTSSVSTSSNLGGSGGSLSIGLGSGGVGGSGSSGLLGSIMKAGLDVAGVGGDLLKAKVNTEAALASQGLDMTNTAAQLAASMGAAGSNAITSVGKEALAQGTNMASLSLDGATALADQALGMVNTVGQALPAPISGLIKAGTTLGSGLLGAATAGGKAGLSAANSLGGTGMDAANQATKTSTDFLSTMAGTGTTAGKVAIGTFAGAIGGILDRILRDTP</sequence>
<dbReference type="Proteomes" id="UP001558652">
    <property type="component" value="Unassembled WGS sequence"/>
</dbReference>
<protein>
    <submittedName>
        <fullName evidence="2">Uncharacterized protein</fullName>
    </submittedName>
</protein>
<keyword evidence="3" id="KW-1185">Reference proteome</keyword>
<dbReference type="AlphaFoldDB" id="A0ABD0YT30"/>
<organism evidence="2 3">
    <name type="scientific">Ranatra chinensis</name>
    <dbReference type="NCBI Taxonomy" id="642074"/>
    <lineage>
        <taxon>Eukaryota</taxon>
        <taxon>Metazoa</taxon>
        <taxon>Ecdysozoa</taxon>
        <taxon>Arthropoda</taxon>
        <taxon>Hexapoda</taxon>
        <taxon>Insecta</taxon>
        <taxon>Pterygota</taxon>
        <taxon>Neoptera</taxon>
        <taxon>Paraneoptera</taxon>
        <taxon>Hemiptera</taxon>
        <taxon>Heteroptera</taxon>
        <taxon>Panheteroptera</taxon>
        <taxon>Nepomorpha</taxon>
        <taxon>Nepidae</taxon>
        <taxon>Ranatrinae</taxon>
        <taxon>Ranatra</taxon>
    </lineage>
</organism>
<reference evidence="2 3" key="1">
    <citation type="submission" date="2024-07" db="EMBL/GenBank/DDBJ databases">
        <title>Chromosome-level genome assembly of the water stick insect Ranatra chinensis (Heteroptera: Nepidae).</title>
        <authorList>
            <person name="Liu X."/>
        </authorList>
    </citation>
    <scope>NUCLEOTIDE SEQUENCE [LARGE SCALE GENOMIC DNA]</scope>
    <source>
        <strain evidence="2">Cailab_2021Rc</strain>
        <tissue evidence="2">Muscle</tissue>
    </source>
</reference>
<gene>
    <name evidence="2" type="ORF">AAG570_009171</name>
</gene>
<feature type="chain" id="PRO_5044847519" evidence="1">
    <location>
        <begin position="21"/>
        <end position="449"/>
    </location>
</feature>
<keyword evidence="1" id="KW-0732">Signal</keyword>
<accession>A0ABD0YT30</accession>
<feature type="signal peptide" evidence="1">
    <location>
        <begin position="1"/>
        <end position="20"/>
    </location>
</feature>
<evidence type="ECO:0000313" key="2">
    <source>
        <dbReference type="EMBL" id="KAL1139111.1"/>
    </source>
</evidence>
<dbReference type="EMBL" id="JBFDAA010000003">
    <property type="protein sequence ID" value="KAL1139111.1"/>
    <property type="molecule type" value="Genomic_DNA"/>
</dbReference>
<comment type="caution">
    <text evidence="2">The sequence shown here is derived from an EMBL/GenBank/DDBJ whole genome shotgun (WGS) entry which is preliminary data.</text>
</comment>
<proteinExistence type="predicted"/>
<evidence type="ECO:0000313" key="3">
    <source>
        <dbReference type="Proteomes" id="UP001558652"/>
    </source>
</evidence>